<dbReference type="Proteomes" id="UP000234323">
    <property type="component" value="Unassembled WGS sequence"/>
</dbReference>
<reference evidence="2 3" key="1">
    <citation type="submission" date="2015-10" db="EMBL/GenBank/DDBJ databases">
        <title>Genome analyses suggest a sexual origin of heterokaryosis in a supposedly ancient asexual fungus.</title>
        <authorList>
            <person name="Ropars J."/>
            <person name="Sedzielewska K."/>
            <person name="Noel J."/>
            <person name="Charron P."/>
            <person name="Farinelli L."/>
            <person name="Marton T."/>
            <person name="Kruger M."/>
            <person name="Pelin A."/>
            <person name="Brachmann A."/>
            <person name="Corradi N."/>
        </authorList>
    </citation>
    <scope>NUCLEOTIDE SEQUENCE [LARGE SCALE GENOMIC DNA]</scope>
    <source>
        <strain evidence="2 3">A4</strain>
    </source>
</reference>
<protein>
    <submittedName>
        <fullName evidence="2">Uncharacterized protein</fullName>
    </submittedName>
</protein>
<name>A0A2I1HE17_9GLOM</name>
<gene>
    <name evidence="2" type="ORF">RhiirA4_477969</name>
</gene>
<feature type="transmembrane region" description="Helical" evidence="1">
    <location>
        <begin position="37"/>
        <end position="59"/>
    </location>
</feature>
<sequence length="62" mass="7494">MSFRLPYRRYRLGSLGEIVPVGIFRWNGTGWDLWVEWYWLGSLGGMVSVYFVDIGWYLWAKW</sequence>
<keyword evidence="1" id="KW-0812">Transmembrane</keyword>
<evidence type="ECO:0000256" key="1">
    <source>
        <dbReference type="SAM" id="Phobius"/>
    </source>
</evidence>
<organism evidence="2 3">
    <name type="scientific">Rhizophagus irregularis</name>
    <dbReference type="NCBI Taxonomy" id="588596"/>
    <lineage>
        <taxon>Eukaryota</taxon>
        <taxon>Fungi</taxon>
        <taxon>Fungi incertae sedis</taxon>
        <taxon>Mucoromycota</taxon>
        <taxon>Glomeromycotina</taxon>
        <taxon>Glomeromycetes</taxon>
        <taxon>Glomerales</taxon>
        <taxon>Glomeraceae</taxon>
        <taxon>Rhizophagus</taxon>
    </lineage>
</organism>
<proteinExistence type="predicted"/>
<keyword evidence="3" id="KW-1185">Reference proteome</keyword>
<evidence type="ECO:0000313" key="2">
    <source>
        <dbReference type="EMBL" id="PKY57122.1"/>
    </source>
</evidence>
<evidence type="ECO:0000313" key="3">
    <source>
        <dbReference type="Proteomes" id="UP000234323"/>
    </source>
</evidence>
<accession>A0A2I1HE17</accession>
<keyword evidence="1" id="KW-0472">Membrane</keyword>
<comment type="caution">
    <text evidence="2">The sequence shown here is derived from an EMBL/GenBank/DDBJ whole genome shotgun (WGS) entry which is preliminary data.</text>
</comment>
<dbReference type="AlphaFoldDB" id="A0A2I1HE17"/>
<keyword evidence="1" id="KW-1133">Transmembrane helix</keyword>
<dbReference type="EMBL" id="LLXI01002439">
    <property type="protein sequence ID" value="PKY57122.1"/>
    <property type="molecule type" value="Genomic_DNA"/>
</dbReference>